<dbReference type="AlphaFoldDB" id="A0A8H6LW41"/>
<evidence type="ECO:0000313" key="2">
    <source>
        <dbReference type="EMBL" id="KAF6745285.1"/>
    </source>
</evidence>
<dbReference type="Proteomes" id="UP000521943">
    <property type="component" value="Unassembled WGS sequence"/>
</dbReference>
<protein>
    <submittedName>
        <fullName evidence="1">Uncharacterized protein</fullName>
    </submittedName>
</protein>
<name>A0A8H6LW41_9AGAR</name>
<dbReference type="EMBL" id="JACGCI010000108">
    <property type="protein sequence ID" value="KAF6745285.1"/>
    <property type="molecule type" value="Genomic_DNA"/>
</dbReference>
<comment type="caution">
    <text evidence="1">The sequence shown here is derived from an EMBL/GenBank/DDBJ whole genome shotgun (WGS) entry which is preliminary data.</text>
</comment>
<evidence type="ECO:0000313" key="3">
    <source>
        <dbReference type="Proteomes" id="UP000521943"/>
    </source>
</evidence>
<evidence type="ECO:0000313" key="1">
    <source>
        <dbReference type="EMBL" id="KAF6743346.1"/>
    </source>
</evidence>
<dbReference type="InterPro" id="IPR037056">
    <property type="entry name" value="RNase_H1_N_sf"/>
</dbReference>
<dbReference type="Gene3D" id="3.40.970.10">
    <property type="entry name" value="Ribonuclease H1, N-terminal domain"/>
    <property type="match status" value="1"/>
</dbReference>
<proteinExistence type="predicted"/>
<keyword evidence="3" id="KW-1185">Reference proteome</keyword>
<reference evidence="1 3" key="1">
    <citation type="submission" date="2020-07" db="EMBL/GenBank/DDBJ databases">
        <title>Comparative genomics of pyrophilous fungi reveals a link between fire events and developmental genes.</title>
        <authorList>
            <consortium name="DOE Joint Genome Institute"/>
            <person name="Steindorff A.S."/>
            <person name="Carver A."/>
            <person name="Calhoun S."/>
            <person name="Stillman K."/>
            <person name="Liu H."/>
            <person name="Lipzen A."/>
            <person name="Pangilinan J."/>
            <person name="Labutti K."/>
            <person name="Bruns T.D."/>
            <person name="Grigoriev I.V."/>
        </authorList>
    </citation>
    <scope>NUCLEOTIDE SEQUENCE [LARGE SCALE GENOMIC DNA]</scope>
    <source>
        <strain evidence="1 3">CBS 144469</strain>
    </source>
</reference>
<gene>
    <name evidence="2" type="ORF">DFP72DRAFT_856672</name>
    <name evidence="1" type="ORF">DFP72DRAFT_859047</name>
</gene>
<sequence>MDPHPPPPPTRVMVTRATLARVLSDLNMDVSGWVPTLDIPLLLSRFGVEVVQSSTVPGSGVGIPSSPPLAYTLTGTTPHGAPHHSGGGGGGSLPAPLPVSPLSLPLHGAVSGGRWYVIERGRKAGITNNWGVVGVLVNGFPNNSQHHCNSRQAAFHDFEDAWMAGRVVTGSGRPLQVREKEKARDANSESRSRTWSIVHTEYQLNGSVFDSQGERETQHDEDIVYFMQKGGISHGLEVNIILTLLRSLWFLGLILWKNARGLESPLANFYAALSPTPRENYLHHQRDAPVQMACAMVALALCGEWGHNGRQRQEPSLIVIRAGVWGHPGVWTQRTLAPEAITV</sequence>
<organism evidence="1 3">
    <name type="scientific">Ephemerocybe angulata</name>
    <dbReference type="NCBI Taxonomy" id="980116"/>
    <lineage>
        <taxon>Eukaryota</taxon>
        <taxon>Fungi</taxon>
        <taxon>Dikarya</taxon>
        <taxon>Basidiomycota</taxon>
        <taxon>Agaricomycotina</taxon>
        <taxon>Agaricomycetes</taxon>
        <taxon>Agaricomycetidae</taxon>
        <taxon>Agaricales</taxon>
        <taxon>Agaricineae</taxon>
        <taxon>Psathyrellaceae</taxon>
        <taxon>Ephemerocybe</taxon>
    </lineage>
</organism>
<dbReference type="EMBL" id="JACGCI010000148">
    <property type="protein sequence ID" value="KAF6743346.1"/>
    <property type="molecule type" value="Genomic_DNA"/>
</dbReference>
<accession>A0A8H6LW41</accession>